<dbReference type="AlphaFoldDB" id="A0A1G6H666"/>
<proteinExistence type="predicted"/>
<dbReference type="SUPFAM" id="SSF54631">
    <property type="entry name" value="CBS-domain pair"/>
    <property type="match status" value="1"/>
</dbReference>
<dbReference type="STRING" id="1612202.SAMN05421734_102273"/>
<gene>
    <name evidence="1" type="ORF">SAMN05421734_102273</name>
</gene>
<name>A0A1G6H666_9BACI</name>
<sequence>MGDSMNVKESYYNLKSMFNESMTVELLTEPLQTCRLSDDAEEMQVLLEAARFDHSGVVNDQNEVIGYIDKESLGKGYVESYIKPFKTTDLISNSTSMIDLIYLFHERDVMFVLERNQITGIVTSADLHKHPVRLLAFSLISILEMALLDEIKQVYRTEKEAIEQLPSSRSEMVYELYQERLKSNKDLKLLDNLQLADKGELTKRTDEILEKCEFHSRNQCERFFSDIEKVRNNIAHAQTYIGEDHNAIIRAIVDVNMVLKNLLG</sequence>
<dbReference type="Proteomes" id="UP000242949">
    <property type="component" value="Unassembled WGS sequence"/>
</dbReference>
<dbReference type="Gene3D" id="3.10.580.10">
    <property type="entry name" value="CBS-domain"/>
    <property type="match status" value="1"/>
</dbReference>
<dbReference type="EMBL" id="FMYI01000002">
    <property type="protein sequence ID" value="SDB89618.1"/>
    <property type="molecule type" value="Genomic_DNA"/>
</dbReference>
<protein>
    <recommendedName>
        <fullName evidence="3">CBS domain-containing protein</fullName>
    </recommendedName>
</protein>
<organism evidence="1 2">
    <name type="scientific">Pelagirhabdus alkalitolerans</name>
    <dbReference type="NCBI Taxonomy" id="1612202"/>
    <lineage>
        <taxon>Bacteria</taxon>
        <taxon>Bacillati</taxon>
        <taxon>Bacillota</taxon>
        <taxon>Bacilli</taxon>
        <taxon>Bacillales</taxon>
        <taxon>Bacillaceae</taxon>
        <taxon>Pelagirhabdus</taxon>
    </lineage>
</organism>
<keyword evidence="2" id="KW-1185">Reference proteome</keyword>
<evidence type="ECO:0008006" key="3">
    <source>
        <dbReference type="Google" id="ProtNLM"/>
    </source>
</evidence>
<accession>A0A1G6H666</accession>
<dbReference type="InterPro" id="IPR046342">
    <property type="entry name" value="CBS_dom_sf"/>
</dbReference>
<evidence type="ECO:0000313" key="2">
    <source>
        <dbReference type="Proteomes" id="UP000242949"/>
    </source>
</evidence>
<evidence type="ECO:0000313" key="1">
    <source>
        <dbReference type="EMBL" id="SDB89618.1"/>
    </source>
</evidence>
<reference evidence="2" key="1">
    <citation type="submission" date="2016-09" db="EMBL/GenBank/DDBJ databases">
        <authorList>
            <person name="Varghese N."/>
            <person name="Submissions S."/>
        </authorList>
    </citation>
    <scope>NUCLEOTIDE SEQUENCE [LARGE SCALE GENOMIC DNA]</scope>
    <source>
        <strain evidence="2">S5</strain>
    </source>
</reference>